<evidence type="ECO:0000256" key="3">
    <source>
        <dbReference type="ARBA" id="ARBA00022741"/>
    </source>
</evidence>
<name>A0AA96JR53_9BACT</name>
<dbReference type="InterPro" id="IPR003850">
    <property type="entry name" value="PurS"/>
</dbReference>
<keyword evidence="8" id="KW-1185">Reference proteome</keyword>
<dbReference type="SUPFAM" id="SSF82697">
    <property type="entry name" value="PurS-like"/>
    <property type="match status" value="1"/>
</dbReference>
<proteinExistence type="inferred from homology"/>
<dbReference type="GO" id="GO:0006189">
    <property type="term" value="P:'de novo' IMP biosynthetic process"/>
    <property type="evidence" value="ECO:0007669"/>
    <property type="project" value="UniProtKB-UniRule"/>
</dbReference>
<comment type="similarity">
    <text evidence="6">Belongs to the PurS family.</text>
</comment>
<accession>A0AA96JR53</accession>
<evidence type="ECO:0000256" key="4">
    <source>
        <dbReference type="ARBA" id="ARBA00022755"/>
    </source>
</evidence>
<dbReference type="GO" id="GO:0005524">
    <property type="term" value="F:ATP binding"/>
    <property type="evidence" value="ECO:0007669"/>
    <property type="project" value="UniProtKB-UniRule"/>
</dbReference>
<keyword evidence="3 6" id="KW-0547">Nucleotide-binding</keyword>
<dbReference type="EC" id="6.3.5.3" evidence="6"/>
<dbReference type="EMBL" id="CP116967">
    <property type="protein sequence ID" value="WNM57177.1"/>
    <property type="molecule type" value="Genomic_DNA"/>
</dbReference>
<comment type="pathway">
    <text evidence="6">Purine metabolism; IMP biosynthesis via de novo pathway; 5-amino-1-(5-phospho-D-ribosyl)imidazole from N(2)-formyl-N(1)-(5-phospho-D-ribosyl)glycinamide: step 1/2.</text>
</comment>
<sequence length="81" mass="8940">MKAKIYITLKNGILDPQGRAIQQSLQTLGFGSVGEVRIGKFIEVDLCETDATSGETTIKAMCEKLLANTVIEEYQYEILEA</sequence>
<dbReference type="GO" id="GO:0004642">
    <property type="term" value="F:phosphoribosylformylglycinamidine synthase activity"/>
    <property type="evidence" value="ECO:0007669"/>
    <property type="project" value="UniProtKB-UniRule"/>
</dbReference>
<evidence type="ECO:0000256" key="2">
    <source>
        <dbReference type="ARBA" id="ARBA00022598"/>
    </source>
</evidence>
<dbReference type="HAMAP" id="MF_01926">
    <property type="entry name" value="PurS"/>
    <property type="match status" value="1"/>
</dbReference>
<comment type="function">
    <text evidence="6">Part of the phosphoribosylformylglycinamidine synthase complex involved in the purines biosynthetic pathway. Catalyzes the ATP-dependent conversion of formylglycinamide ribonucleotide (FGAR) and glutamine to yield formylglycinamidine ribonucleotide (FGAM) and glutamate. The FGAM synthase complex is composed of three subunits. PurQ produces an ammonia molecule by converting glutamine to glutamate. PurL transfers the ammonia molecule to FGAR to form FGAM in an ATP-dependent manner. PurS interacts with PurQ and PurL and is thought to assist in the transfer of the ammonia molecule from PurQ to PurL.</text>
</comment>
<dbReference type="PANTHER" id="PTHR34696:SF1">
    <property type="entry name" value="PHOSPHORIBOSYLFORMYLGLYCINAMIDINE SYNTHASE SUBUNIT PURS"/>
    <property type="match status" value="1"/>
</dbReference>
<dbReference type="NCBIfam" id="NF004630">
    <property type="entry name" value="PRK05974.1"/>
    <property type="match status" value="1"/>
</dbReference>
<dbReference type="NCBIfam" id="TIGR00302">
    <property type="entry name" value="phosphoribosylformylglycinamidine synthase subunit PurS"/>
    <property type="match status" value="1"/>
</dbReference>
<keyword evidence="5 6" id="KW-0067">ATP-binding</keyword>
<dbReference type="Proteomes" id="UP001302719">
    <property type="component" value="Chromosome"/>
</dbReference>
<comment type="catalytic activity">
    <reaction evidence="6">
        <text>N(2)-formyl-N(1)-(5-phospho-beta-D-ribosyl)glycinamide + L-glutamine + ATP + H2O = 2-formamido-N(1)-(5-O-phospho-beta-D-ribosyl)acetamidine + L-glutamate + ADP + phosphate + H(+)</text>
        <dbReference type="Rhea" id="RHEA:17129"/>
        <dbReference type="ChEBI" id="CHEBI:15377"/>
        <dbReference type="ChEBI" id="CHEBI:15378"/>
        <dbReference type="ChEBI" id="CHEBI:29985"/>
        <dbReference type="ChEBI" id="CHEBI:30616"/>
        <dbReference type="ChEBI" id="CHEBI:43474"/>
        <dbReference type="ChEBI" id="CHEBI:58359"/>
        <dbReference type="ChEBI" id="CHEBI:147286"/>
        <dbReference type="ChEBI" id="CHEBI:147287"/>
        <dbReference type="ChEBI" id="CHEBI:456216"/>
        <dbReference type="EC" id="6.3.5.3"/>
    </reaction>
</comment>
<keyword evidence="1 6" id="KW-0963">Cytoplasm</keyword>
<gene>
    <name evidence="6 7" type="primary">purS</name>
    <name evidence="7" type="ORF">PP769_14495</name>
</gene>
<comment type="subunit">
    <text evidence="6">Part of the FGAM synthase complex composed of 1 PurL, 1 PurQ and 2 PurS subunits.</text>
</comment>
<evidence type="ECO:0000313" key="7">
    <source>
        <dbReference type="EMBL" id="WNM57177.1"/>
    </source>
</evidence>
<reference evidence="7 8" key="1">
    <citation type="submission" date="2023-01" db="EMBL/GenBank/DDBJ databases">
        <title>Cultivation and genomic characterization of new, ubiquitous marine nitrite-oxidizing bacteria from the Nitrospirales.</title>
        <authorList>
            <person name="Mueller A.J."/>
            <person name="Daebeler A."/>
            <person name="Herbold C.W."/>
            <person name="Kirkegaard R.H."/>
            <person name="Daims H."/>
        </authorList>
    </citation>
    <scope>NUCLEOTIDE SEQUENCE [LARGE SCALE GENOMIC DNA]</scope>
    <source>
        <strain evidence="7 8">VA</strain>
    </source>
</reference>
<evidence type="ECO:0000256" key="6">
    <source>
        <dbReference type="HAMAP-Rule" id="MF_01926"/>
    </source>
</evidence>
<dbReference type="GO" id="GO:0005737">
    <property type="term" value="C:cytoplasm"/>
    <property type="evidence" value="ECO:0007669"/>
    <property type="project" value="UniProtKB-SubCell"/>
</dbReference>
<dbReference type="KEGG" id="nall:PP769_14495"/>
<keyword evidence="2 6" id="KW-0436">Ligase</keyword>
<dbReference type="Gene3D" id="3.30.1280.10">
    <property type="entry name" value="Phosphoribosylformylglycinamidine synthase subunit PurS"/>
    <property type="match status" value="1"/>
</dbReference>
<dbReference type="Pfam" id="PF02700">
    <property type="entry name" value="PurS"/>
    <property type="match status" value="1"/>
</dbReference>
<organism evidence="7 8">
    <name type="scientific">Candidatus Nitrospira allomarina</name>
    <dbReference type="NCBI Taxonomy" id="3020900"/>
    <lineage>
        <taxon>Bacteria</taxon>
        <taxon>Pseudomonadati</taxon>
        <taxon>Nitrospirota</taxon>
        <taxon>Nitrospiria</taxon>
        <taxon>Nitrospirales</taxon>
        <taxon>Nitrospiraceae</taxon>
        <taxon>Nitrospira</taxon>
    </lineage>
</organism>
<evidence type="ECO:0000313" key="8">
    <source>
        <dbReference type="Proteomes" id="UP001302719"/>
    </source>
</evidence>
<evidence type="ECO:0000256" key="1">
    <source>
        <dbReference type="ARBA" id="ARBA00022490"/>
    </source>
</evidence>
<protein>
    <recommendedName>
        <fullName evidence="6">Phosphoribosylformylglycinamidine synthase subunit PurS</fullName>
        <shortName evidence="6">FGAM synthase</shortName>
        <ecNumber evidence="6">6.3.5.3</ecNumber>
    </recommendedName>
    <alternativeName>
        <fullName evidence="6">Formylglycinamide ribonucleotide amidotransferase subunit III</fullName>
        <shortName evidence="6">FGAR amidotransferase III</shortName>
        <shortName evidence="6">FGAR-AT III</shortName>
    </alternativeName>
    <alternativeName>
        <fullName evidence="6">Phosphoribosylformylglycinamidine synthase subunit III</fullName>
    </alternativeName>
</protein>
<dbReference type="AlphaFoldDB" id="A0AA96JR53"/>
<dbReference type="PANTHER" id="PTHR34696">
    <property type="entry name" value="PHOSPHORIBOSYLFORMYLGLYCINAMIDINE SYNTHASE SUBUNIT PURS"/>
    <property type="match status" value="1"/>
</dbReference>
<keyword evidence="4 6" id="KW-0658">Purine biosynthesis</keyword>
<evidence type="ECO:0000256" key="5">
    <source>
        <dbReference type="ARBA" id="ARBA00022840"/>
    </source>
</evidence>
<dbReference type="InterPro" id="IPR036604">
    <property type="entry name" value="PurS-like_sf"/>
</dbReference>
<dbReference type="RefSeq" id="WP_312641362.1">
    <property type="nucleotide sequence ID" value="NZ_CP116967.1"/>
</dbReference>
<comment type="subcellular location">
    <subcellularLocation>
        <location evidence="6">Cytoplasm</location>
    </subcellularLocation>
</comment>